<dbReference type="Proteomes" id="UP000654482">
    <property type="component" value="Unassembled WGS sequence"/>
</dbReference>
<evidence type="ECO:0000313" key="2">
    <source>
        <dbReference type="EMBL" id="MBE9119062.1"/>
    </source>
</evidence>
<sequence length="142" mass="16018">MAKTTTKKTTTKAKKAALEETGLALIDDSVGLNQIPDEDFNCPNEYLKADPKKMVMLLAKYNQCSSQQAVAEIVEAFTHLVYGGRKSFTQMVAEKVSIQMETEFTRIEDEARQEMNRIADEKAEERRELELTVRQASPGLGW</sequence>
<dbReference type="AlphaFoldDB" id="A0A8J7E0G9"/>
<reference evidence="2" key="1">
    <citation type="submission" date="2020-10" db="EMBL/GenBank/DDBJ databases">
        <authorList>
            <person name="Castelo-Branco R."/>
            <person name="Eusebio N."/>
            <person name="Adriana R."/>
            <person name="Vieira A."/>
            <person name="Brugerolle De Fraissinette N."/>
            <person name="Rezende De Castro R."/>
            <person name="Schneider M.P."/>
            <person name="Vasconcelos V."/>
            <person name="Leao P.N."/>
        </authorList>
    </citation>
    <scope>NUCLEOTIDE SEQUENCE</scope>
    <source>
        <strain evidence="2">LEGE 07157</strain>
    </source>
</reference>
<feature type="coiled-coil region" evidence="1">
    <location>
        <begin position="104"/>
        <end position="135"/>
    </location>
</feature>
<organism evidence="2 3">
    <name type="scientific">Lusitaniella coriacea LEGE 07157</name>
    <dbReference type="NCBI Taxonomy" id="945747"/>
    <lineage>
        <taxon>Bacteria</taxon>
        <taxon>Bacillati</taxon>
        <taxon>Cyanobacteriota</taxon>
        <taxon>Cyanophyceae</taxon>
        <taxon>Spirulinales</taxon>
        <taxon>Lusitaniellaceae</taxon>
        <taxon>Lusitaniella</taxon>
    </lineage>
</organism>
<keyword evidence="3" id="KW-1185">Reference proteome</keyword>
<gene>
    <name evidence="2" type="ORF">IQ249_24710</name>
</gene>
<dbReference type="RefSeq" id="WP_194032156.1">
    <property type="nucleotide sequence ID" value="NZ_JADEWZ010000077.1"/>
</dbReference>
<name>A0A8J7E0G9_9CYAN</name>
<protein>
    <submittedName>
        <fullName evidence="2">Uncharacterized protein</fullName>
    </submittedName>
</protein>
<comment type="caution">
    <text evidence="2">The sequence shown here is derived from an EMBL/GenBank/DDBJ whole genome shotgun (WGS) entry which is preliminary data.</text>
</comment>
<keyword evidence="1" id="KW-0175">Coiled coil</keyword>
<dbReference type="EMBL" id="JADEWZ010000077">
    <property type="protein sequence ID" value="MBE9119062.1"/>
    <property type="molecule type" value="Genomic_DNA"/>
</dbReference>
<proteinExistence type="predicted"/>
<evidence type="ECO:0000256" key="1">
    <source>
        <dbReference type="SAM" id="Coils"/>
    </source>
</evidence>
<evidence type="ECO:0000313" key="3">
    <source>
        <dbReference type="Proteomes" id="UP000654482"/>
    </source>
</evidence>
<accession>A0A8J7E0G9</accession>